<dbReference type="InParanoid" id="Q22N84"/>
<keyword evidence="1" id="KW-0732">Signal</keyword>
<feature type="chain" id="PRO_5004201137" description="Transmembrane protein" evidence="1">
    <location>
        <begin position="21"/>
        <end position="799"/>
    </location>
</feature>
<protein>
    <recommendedName>
        <fullName evidence="4">Transmembrane protein</fullName>
    </recommendedName>
</protein>
<gene>
    <name evidence="2" type="ORF">TTHERM_00211530</name>
</gene>
<dbReference type="eggNOG" id="ENOG502T0RG">
    <property type="taxonomic scope" value="Eukaryota"/>
</dbReference>
<dbReference type="RefSeq" id="XP_001007146.2">
    <property type="nucleotide sequence ID" value="XM_001007146.2"/>
</dbReference>
<name>Q22N84_TETTS</name>
<evidence type="ECO:0008006" key="4">
    <source>
        <dbReference type="Google" id="ProtNLM"/>
    </source>
</evidence>
<dbReference type="Proteomes" id="UP000009168">
    <property type="component" value="Unassembled WGS sequence"/>
</dbReference>
<sequence length="799" mass="88668">MKIQQIFLLYLFCTCCSVYALSQCKCTIDSSPFPGSVSSVPTALALSPEDEYSEMKNIGKLIAVGSIQILQQTFQVQQKSNINLQHNCPAGYTPVTQDDLKAIIARPDYSTLIGSDYLKLDFSNNTYYSQTKVYPSSTKGSDSKSFKYYTLSVDSKGKPNINYESTYFDTKTKLTICKRNLQQFPVQLAGYEGYDLEKGKSYQFQIINKNVQAYYVSDSNNNTYTTSTFTYTHNGNSQWGCATINFKLQVFGGVTVGDCLTIWTKNQIAFNADSSSFNINTIQGTVLSGVKANMTEDLFFSHGSAPIAPIIGDSSSFYVYYSNLNSSQLMVQKVSSQGTPLGSAIDTKQVGYPFDIVTTDFGFVVMAGDSNQRAFIQAINKDGSQRWLRILVDNGINAVSPLDQIKFYQSDKCDLPSGMTLMYDPENGRLNYARGKIQAIWAHYNHFGYYSNGERDDHTGDTMISLDADTGLDQNIFWAWGASHSLYQNLHYDGKNLYVASLGDAYPMNIKFNICNIDTYQCVSSTNLVQGDIPGDGSGNSAGRQGSFIDIVGNRNQKLFIYSRKDCTGGYDDISSENSINELAVIKFDSQLKYISTTTLISGDDAARINNIKTVPYGKNILLAYTMIPSSDVQNFNRQNIIPTEEQTYVALLSGVDGSILVQPAQLQNYQISASDDWRVLENGSIAYTYVDSDYNLNIYLTPALTTPSYPNLIVTTDPIYGFDKFTNQKATVPLNNYNNKCVTDQNNFNWVSIKSTSKNINSIDIGNQNQDANIHSNETSSKTIKSLCLTLLIIVLCA</sequence>
<dbReference type="KEGG" id="tet:TTHERM_00211530"/>
<proteinExistence type="predicted"/>
<reference evidence="3" key="1">
    <citation type="journal article" date="2006" name="PLoS Biol.">
        <title>Macronuclear genome sequence of the ciliate Tetrahymena thermophila, a model eukaryote.</title>
        <authorList>
            <person name="Eisen J.A."/>
            <person name="Coyne R.S."/>
            <person name="Wu M."/>
            <person name="Wu D."/>
            <person name="Thiagarajan M."/>
            <person name="Wortman J.R."/>
            <person name="Badger J.H."/>
            <person name="Ren Q."/>
            <person name="Amedeo P."/>
            <person name="Jones K.M."/>
            <person name="Tallon L.J."/>
            <person name="Delcher A.L."/>
            <person name="Salzberg S.L."/>
            <person name="Silva J.C."/>
            <person name="Haas B.J."/>
            <person name="Majoros W.H."/>
            <person name="Farzad M."/>
            <person name="Carlton J.M."/>
            <person name="Smith R.K. Jr."/>
            <person name="Garg J."/>
            <person name="Pearlman R.E."/>
            <person name="Karrer K.M."/>
            <person name="Sun L."/>
            <person name="Manning G."/>
            <person name="Elde N.C."/>
            <person name="Turkewitz A.P."/>
            <person name="Asai D.J."/>
            <person name="Wilkes D.E."/>
            <person name="Wang Y."/>
            <person name="Cai H."/>
            <person name="Collins K."/>
            <person name="Stewart B.A."/>
            <person name="Lee S.R."/>
            <person name="Wilamowska K."/>
            <person name="Weinberg Z."/>
            <person name="Ruzzo W.L."/>
            <person name="Wloga D."/>
            <person name="Gaertig J."/>
            <person name="Frankel J."/>
            <person name="Tsao C.-C."/>
            <person name="Gorovsky M.A."/>
            <person name="Keeling P.J."/>
            <person name="Waller R.F."/>
            <person name="Patron N.J."/>
            <person name="Cherry J.M."/>
            <person name="Stover N.A."/>
            <person name="Krieger C.J."/>
            <person name="del Toro C."/>
            <person name="Ryder H.F."/>
            <person name="Williamson S.C."/>
            <person name="Barbeau R.A."/>
            <person name="Hamilton E.P."/>
            <person name="Orias E."/>
        </authorList>
    </citation>
    <scope>NUCLEOTIDE SEQUENCE [LARGE SCALE GENOMIC DNA]</scope>
    <source>
        <strain evidence="3">SB210</strain>
    </source>
</reference>
<evidence type="ECO:0000256" key="1">
    <source>
        <dbReference type="SAM" id="SignalP"/>
    </source>
</evidence>
<organism evidence="2 3">
    <name type="scientific">Tetrahymena thermophila (strain SB210)</name>
    <dbReference type="NCBI Taxonomy" id="312017"/>
    <lineage>
        <taxon>Eukaryota</taxon>
        <taxon>Sar</taxon>
        <taxon>Alveolata</taxon>
        <taxon>Ciliophora</taxon>
        <taxon>Intramacronucleata</taxon>
        <taxon>Oligohymenophorea</taxon>
        <taxon>Hymenostomatida</taxon>
        <taxon>Tetrahymenina</taxon>
        <taxon>Tetrahymenidae</taxon>
        <taxon>Tetrahymena</taxon>
    </lineage>
</organism>
<keyword evidence="3" id="KW-1185">Reference proteome</keyword>
<dbReference type="HOGENOM" id="CLU_018377_0_0_1"/>
<dbReference type="EMBL" id="GG662857">
    <property type="protein sequence ID" value="EAR86901.2"/>
    <property type="molecule type" value="Genomic_DNA"/>
</dbReference>
<accession>Q22N84</accession>
<dbReference type="GeneID" id="7844176"/>
<evidence type="ECO:0000313" key="2">
    <source>
        <dbReference type="EMBL" id="EAR86901.2"/>
    </source>
</evidence>
<feature type="signal peptide" evidence="1">
    <location>
        <begin position="1"/>
        <end position="20"/>
    </location>
</feature>
<evidence type="ECO:0000313" key="3">
    <source>
        <dbReference type="Proteomes" id="UP000009168"/>
    </source>
</evidence>
<dbReference type="OrthoDB" id="322533at2759"/>
<dbReference type="AlphaFoldDB" id="Q22N84"/>